<evidence type="ECO:0000313" key="2">
    <source>
        <dbReference type="EMBL" id="GAF70975.1"/>
    </source>
</evidence>
<name>X0T4L2_9ZZZZ</name>
<feature type="transmembrane region" description="Helical" evidence="1">
    <location>
        <begin position="220"/>
        <end position="239"/>
    </location>
</feature>
<reference evidence="2" key="1">
    <citation type="journal article" date="2014" name="Front. Microbiol.">
        <title>High frequency of phylogenetically diverse reductive dehalogenase-homologous genes in deep subseafloor sedimentary metagenomes.</title>
        <authorList>
            <person name="Kawai M."/>
            <person name="Futagami T."/>
            <person name="Toyoda A."/>
            <person name="Takaki Y."/>
            <person name="Nishi S."/>
            <person name="Hori S."/>
            <person name="Arai W."/>
            <person name="Tsubouchi T."/>
            <person name="Morono Y."/>
            <person name="Uchiyama I."/>
            <person name="Ito T."/>
            <person name="Fujiyama A."/>
            <person name="Inagaki F."/>
            <person name="Takami H."/>
        </authorList>
    </citation>
    <scope>NUCLEOTIDE SEQUENCE</scope>
    <source>
        <strain evidence="2">Expedition CK06-06</strain>
    </source>
</reference>
<sequence>IGLLLSINVFILLSFIPDTTLVLNLSVSLLIFVVFLGIIVNPFKEHSLKAFAFWAAIFSLVSLIISELSQFWQVIPVLVILMILIYPFVFLLEELRELFNNFVDILVKFLRKIELLIINGFKKLFKFIKTHFKIIWFLFSASVAIFIGVLLSELFLSILIGPLHPILSIIAIFAFLILVVPSTKSSDPDVIFRRRVLRLSYGWGCVIAFLFLYIDSDWYIATMLISISVVGSIILVYLRKKEEREKIAYKWRFFTLVTLFILLILFIILLVLQQIIIRG</sequence>
<organism evidence="2">
    <name type="scientific">marine sediment metagenome</name>
    <dbReference type="NCBI Taxonomy" id="412755"/>
    <lineage>
        <taxon>unclassified sequences</taxon>
        <taxon>metagenomes</taxon>
        <taxon>ecological metagenomes</taxon>
    </lineage>
</organism>
<feature type="transmembrane region" description="Helical" evidence="1">
    <location>
        <begin position="20"/>
        <end position="40"/>
    </location>
</feature>
<feature type="non-terminal residue" evidence="2">
    <location>
        <position position="1"/>
    </location>
</feature>
<proteinExistence type="predicted"/>
<accession>X0T4L2</accession>
<dbReference type="EMBL" id="BARS01003969">
    <property type="protein sequence ID" value="GAF70975.1"/>
    <property type="molecule type" value="Genomic_DNA"/>
</dbReference>
<feature type="transmembrane region" description="Helical" evidence="1">
    <location>
        <begin position="71"/>
        <end position="92"/>
    </location>
</feature>
<comment type="caution">
    <text evidence="2">The sequence shown here is derived from an EMBL/GenBank/DDBJ whole genome shotgun (WGS) entry which is preliminary data.</text>
</comment>
<dbReference type="AlphaFoldDB" id="X0T4L2"/>
<keyword evidence="1" id="KW-0812">Transmembrane</keyword>
<keyword evidence="1" id="KW-0472">Membrane</keyword>
<gene>
    <name evidence="2" type="ORF">S01H1_07727</name>
</gene>
<feature type="transmembrane region" description="Helical" evidence="1">
    <location>
        <begin position="251"/>
        <end position="276"/>
    </location>
</feature>
<feature type="transmembrane region" description="Helical" evidence="1">
    <location>
        <begin position="166"/>
        <end position="184"/>
    </location>
</feature>
<feature type="transmembrane region" description="Helical" evidence="1">
    <location>
        <begin position="47"/>
        <end position="65"/>
    </location>
</feature>
<keyword evidence="1" id="KW-1133">Transmembrane helix</keyword>
<feature type="transmembrane region" description="Helical" evidence="1">
    <location>
        <begin position="196"/>
        <end position="214"/>
    </location>
</feature>
<protein>
    <submittedName>
        <fullName evidence="2">Uncharacterized protein</fullName>
    </submittedName>
</protein>
<evidence type="ECO:0000256" key="1">
    <source>
        <dbReference type="SAM" id="Phobius"/>
    </source>
</evidence>
<feature type="transmembrane region" description="Helical" evidence="1">
    <location>
        <begin position="134"/>
        <end position="160"/>
    </location>
</feature>